<dbReference type="GO" id="GO:0008168">
    <property type="term" value="F:methyltransferase activity"/>
    <property type="evidence" value="ECO:0007669"/>
    <property type="project" value="UniProtKB-KW"/>
</dbReference>
<dbReference type="GO" id="GO:0032259">
    <property type="term" value="P:methylation"/>
    <property type="evidence" value="ECO:0007669"/>
    <property type="project" value="UniProtKB-KW"/>
</dbReference>
<evidence type="ECO:0000313" key="2">
    <source>
        <dbReference type="EMBL" id="QXJ25138.1"/>
    </source>
</evidence>
<sequence>MPQYAAERFRTDIPSPARAWNYWLGGKDNYEVDRTIGDATAAVNPEVVTIARQSRLFLVRAVRHLVSDVGIRDFLDIGAGLPTQSNTHEIAQRVAPEARVVYVDNDPMVLAHARALLRGTTPEGVTDYLDADYHHPRQILDEAANILNFGRPIAVMFMGVMGFCQDYATARQIVADTMAGVPSGSHLVLWDCTDTTDAARRSTETYAESGTLPYHLRSVAEIDGFFDGLEKIEPGTVSITQWRPDPARDGGPGHVNGYGAVARKP</sequence>
<dbReference type="InterPro" id="IPR006764">
    <property type="entry name" value="SAM_dep_MeTrfase_SAV2177_type"/>
</dbReference>
<keyword evidence="2" id="KW-0808">Transferase</keyword>
<keyword evidence="2" id="KW-0489">Methyltransferase</keyword>
<gene>
    <name evidence="2" type="ORF">AGRA3207_006588</name>
</gene>
<dbReference type="EMBL" id="CP059572">
    <property type="protein sequence ID" value="QXJ25138.1"/>
    <property type="molecule type" value="Genomic_DNA"/>
</dbReference>
<organism evidence="2 3">
    <name type="scientific">Actinomadura graeca</name>
    <dbReference type="NCBI Taxonomy" id="2750812"/>
    <lineage>
        <taxon>Bacteria</taxon>
        <taxon>Bacillati</taxon>
        <taxon>Actinomycetota</taxon>
        <taxon>Actinomycetes</taxon>
        <taxon>Streptosporangiales</taxon>
        <taxon>Thermomonosporaceae</taxon>
        <taxon>Actinomadura</taxon>
    </lineage>
</organism>
<evidence type="ECO:0000313" key="3">
    <source>
        <dbReference type="Proteomes" id="UP001049518"/>
    </source>
</evidence>
<evidence type="ECO:0000256" key="1">
    <source>
        <dbReference type="SAM" id="MobiDB-lite"/>
    </source>
</evidence>
<name>A0ABX8R2P1_9ACTN</name>
<dbReference type="InterPro" id="IPR029063">
    <property type="entry name" value="SAM-dependent_MTases_sf"/>
</dbReference>
<accession>A0ABX8R2P1</accession>
<dbReference type="RefSeq" id="WP_231331045.1">
    <property type="nucleotide sequence ID" value="NZ_CP059572.1"/>
</dbReference>
<dbReference type="Proteomes" id="UP001049518">
    <property type="component" value="Chromosome"/>
</dbReference>
<dbReference type="Pfam" id="PF04672">
    <property type="entry name" value="Methyltransf_19"/>
    <property type="match status" value="1"/>
</dbReference>
<dbReference type="SUPFAM" id="SSF53335">
    <property type="entry name" value="S-adenosyl-L-methionine-dependent methyltransferases"/>
    <property type="match status" value="1"/>
</dbReference>
<reference evidence="2" key="1">
    <citation type="submission" date="2020-07" db="EMBL/GenBank/DDBJ databases">
        <authorList>
            <person name="Tarantini F.S."/>
            <person name="Hong K.W."/>
            <person name="Chan K.G."/>
        </authorList>
    </citation>
    <scope>NUCLEOTIDE SEQUENCE</scope>
    <source>
        <strain evidence="2">32-07</strain>
    </source>
</reference>
<dbReference type="Gene3D" id="3.40.50.150">
    <property type="entry name" value="Vaccinia Virus protein VP39"/>
    <property type="match status" value="1"/>
</dbReference>
<proteinExistence type="predicted"/>
<feature type="region of interest" description="Disordered" evidence="1">
    <location>
        <begin position="243"/>
        <end position="265"/>
    </location>
</feature>
<keyword evidence="3" id="KW-1185">Reference proteome</keyword>
<dbReference type="PIRSF" id="PIRSF017393">
    <property type="entry name" value="MTase_SAV2177"/>
    <property type="match status" value="1"/>
</dbReference>
<protein>
    <submittedName>
        <fullName evidence="2">SAM-dependent methyltransferase</fullName>
    </submittedName>
</protein>